<evidence type="ECO:0000313" key="1">
    <source>
        <dbReference type="EMBL" id="GAH13673.1"/>
    </source>
</evidence>
<reference evidence="1" key="1">
    <citation type="journal article" date="2014" name="Front. Microbiol.">
        <title>High frequency of phylogenetically diverse reductive dehalogenase-homologous genes in deep subseafloor sedimentary metagenomes.</title>
        <authorList>
            <person name="Kawai M."/>
            <person name="Futagami T."/>
            <person name="Toyoda A."/>
            <person name="Takaki Y."/>
            <person name="Nishi S."/>
            <person name="Hori S."/>
            <person name="Arai W."/>
            <person name="Tsubouchi T."/>
            <person name="Morono Y."/>
            <person name="Uchiyama I."/>
            <person name="Ito T."/>
            <person name="Fujiyama A."/>
            <person name="Inagaki F."/>
            <person name="Takami H."/>
        </authorList>
    </citation>
    <scope>NUCLEOTIDE SEQUENCE</scope>
    <source>
        <strain evidence="1">Expedition CK06-06</strain>
    </source>
</reference>
<protein>
    <submittedName>
        <fullName evidence="1">Uncharacterized protein</fullName>
    </submittedName>
</protein>
<feature type="non-terminal residue" evidence="1">
    <location>
        <position position="202"/>
    </location>
</feature>
<comment type="caution">
    <text evidence="1">The sequence shown here is derived from an EMBL/GenBank/DDBJ whole genome shotgun (WGS) entry which is preliminary data.</text>
</comment>
<proteinExistence type="predicted"/>
<accession>X1EYJ3</accession>
<dbReference type="EMBL" id="BART01032690">
    <property type="protein sequence ID" value="GAH13673.1"/>
    <property type="molecule type" value="Genomic_DNA"/>
</dbReference>
<sequence>MVGPNIIFSFCPTISGSHRSNPQIVHYYYEIIRYWNKINYILKRRLNSTNKHLASGSSDIAKYLIAIYRIVWEKENTLKTVKELNLTKQQSKLLNNIEFFSWKQALKGKNEIERLSLELAIPSFLINKLLPIIGIKSIKENFEPLKNVEGNKTFTFRTNDLWSEESNKNSIDLILKDLDERHISVKQDIHFSRLFHANLKDK</sequence>
<dbReference type="AlphaFoldDB" id="X1EYJ3"/>
<name>X1EYJ3_9ZZZZ</name>
<gene>
    <name evidence="1" type="ORF">S01H4_56422</name>
</gene>
<organism evidence="1">
    <name type="scientific">marine sediment metagenome</name>
    <dbReference type="NCBI Taxonomy" id="412755"/>
    <lineage>
        <taxon>unclassified sequences</taxon>
        <taxon>metagenomes</taxon>
        <taxon>ecological metagenomes</taxon>
    </lineage>
</organism>